<organism evidence="1 2">
    <name type="scientific">Zootermopsis nevadensis</name>
    <name type="common">Dampwood termite</name>
    <dbReference type="NCBI Taxonomy" id="136037"/>
    <lineage>
        <taxon>Eukaryota</taxon>
        <taxon>Metazoa</taxon>
        <taxon>Ecdysozoa</taxon>
        <taxon>Arthropoda</taxon>
        <taxon>Hexapoda</taxon>
        <taxon>Insecta</taxon>
        <taxon>Pterygota</taxon>
        <taxon>Neoptera</taxon>
        <taxon>Polyneoptera</taxon>
        <taxon>Dictyoptera</taxon>
        <taxon>Blattodea</taxon>
        <taxon>Blattoidea</taxon>
        <taxon>Termitoidae</taxon>
        <taxon>Termopsidae</taxon>
        <taxon>Zootermopsis</taxon>
    </lineage>
</organism>
<accession>A0A067QTB8</accession>
<sequence>MQSLLLAQVRLSSERHTSAYFTEIAATASDTSIDLQNNTFQVSVTYH</sequence>
<proteinExistence type="predicted"/>
<evidence type="ECO:0000313" key="1">
    <source>
        <dbReference type="EMBL" id="KDR12974.1"/>
    </source>
</evidence>
<evidence type="ECO:0000313" key="2">
    <source>
        <dbReference type="Proteomes" id="UP000027135"/>
    </source>
</evidence>
<gene>
    <name evidence="1" type="ORF">L798_13179</name>
</gene>
<dbReference type="InParanoid" id="A0A067QTB8"/>
<dbReference type="Proteomes" id="UP000027135">
    <property type="component" value="Unassembled WGS sequence"/>
</dbReference>
<name>A0A067QTB8_ZOONE</name>
<dbReference type="EMBL" id="KK852980">
    <property type="protein sequence ID" value="KDR12974.1"/>
    <property type="molecule type" value="Genomic_DNA"/>
</dbReference>
<keyword evidence="2" id="KW-1185">Reference proteome</keyword>
<dbReference type="AlphaFoldDB" id="A0A067QTB8"/>
<reference evidence="1 2" key="1">
    <citation type="journal article" date="2014" name="Nat. Commun.">
        <title>Molecular traces of alternative social organization in a termite genome.</title>
        <authorList>
            <person name="Terrapon N."/>
            <person name="Li C."/>
            <person name="Robertson H.M."/>
            <person name="Ji L."/>
            <person name="Meng X."/>
            <person name="Booth W."/>
            <person name="Chen Z."/>
            <person name="Childers C.P."/>
            <person name="Glastad K.M."/>
            <person name="Gokhale K."/>
            <person name="Gowin J."/>
            <person name="Gronenberg W."/>
            <person name="Hermansen R.A."/>
            <person name="Hu H."/>
            <person name="Hunt B.G."/>
            <person name="Huylmans A.K."/>
            <person name="Khalil S.M."/>
            <person name="Mitchell R.D."/>
            <person name="Munoz-Torres M.C."/>
            <person name="Mustard J.A."/>
            <person name="Pan H."/>
            <person name="Reese J.T."/>
            <person name="Scharf M.E."/>
            <person name="Sun F."/>
            <person name="Vogel H."/>
            <person name="Xiao J."/>
            <person name="Yang W."/>
            <person name="Yang Z."/>
            <person name="Yang Z."/>
            <person name="Zhou J."/>
            <person name="Zhu J."/>
            <person name="Brent C.S."/>
            <person name="Elsik C.G."/>
            <person name="Goodisman M.A."/>
            <person name="Liberles D.A."/>
            <person name="Roe R.M."/>
            <person name="Vargo E.L."/>
            <person name="Vilcinskas A."/>
            <person name="Wang J."/>
            <person name="Bornberg-Bauer E."/>
            <person name="Korb J."/>
            <person name="Zhang G."/>
            <person name="Liebig J."/>
        </authorList>
    </citation>
    <scope>NUCLEOTIDE SEQUENCE [LARGE SCALE GENOMIC DNA]</scope>
    <source>
        <tissue evidence="1">Whole organism</tissue>
    </source>
</reference>
<protein>
    <submittedName>
        <fullName evidence="1">Uncharacterized protein</fullName>
    </submittedName>
</protein>